<dbReference type="OrthoDB" id="674527at2"/>
<proteinExistence type="predicted"/>
<organism evidence="1 2">
    <name type="scientific">Ichthyenterobacterium magnum</name>
    <dbReference type="NCBI Taxonomy" id="1230530"/>
    <lineage>
        <taxon>Bacteria</taxon>
        <taxon>Pseudomonadati</taxon>
        <taxon>Bacteroidota</taxon>
        <taxon>Flavobacteriia</taxon>
        <taxon>Flavobacteriales</taxon>
        <taxon>Flavobacteriaceae</taxon>
        <taxon>Ichthyenterobacterium</taxon>
    </lineage>
</organism>
<evidence type="ECO:0000313" key="1">
    <source>
        <dbReference type="EMBL" id="RKE98168.1"/>
    </source>
</evidence>
<evidence type="ECO:0008006" key="3">
    <source>
        <dbReference type="Google" id="ProtNLM"/>
    </source>
</evidence>
<dbReference type="EMBL" id="RAQJ01000001">
    <property type="protein sequence ID" value="RKE98168.1"/>
    <property type="molecule type" value="Genomic_DNA"/>
</dbReference>
<protein>
    <recommendedName>
        <fullName evidence="3">Catechol 2,3-dioxygenase-like lactoylglutathione lyase family enzyme</fullName>
    </recommendedName>
</protein>
<sequence>MKILGESIRPFIGSKDFNVSRNFYSDLGFDEIITSENMSYFYIKEFGFYLQDAYVKDWIDNSMIFYEVENLEISLEHIKNLKLTQKYDNVRLSEIVYNEWGNEFFLHDPCGILWHFGVFK</sequence>
<comment type="caution">
    <text evidence="1">The sequence shown here is derived from an EMBL/GenBank/DDBJ whole genome shotgun (WGS) entry which is preliminary data.</text>
</comment>
<dbReference type="Proteomes" id="UP000284892">
    <property type="component" value="Unassembled WGS sequence"/>
</dbReference>
<dbReference type="RefSeq" id="WP_120199393.1">
    <property type="nucleotide sequence ID" value="NZ_RAQJ01000001.1"/>
</dbReference>
<gene>
    <name evidence="1" type="ORF">BXY80_0243</name>
</gene>
<keyword evidence="2" id="KW-1185">Reference proteome</keyword>
<name>A0A420DVD1_9FLAO</name>
<dbReference type="InterPro" id="IPR029068">
    <property type="entry name" value="Glyas_Bleomycin-R_OHBP_Dase"/>
</dbReference>
<dbReference type="AlphaFoldDB" id="A0A420DVD1"/>
<reference evidence="1 2" key="1">
    <citation type="submission" date="2018-09" db="EMBL/GenBank/DDBJ databases">
        <title>Genomic Encyclopedia of Archaeal and Bacterial Type Strains, Phase II (KMG-II): from individual species to whole genera.</title>
        <authorList>
            <person name="Goeker M."/>
        </authorList>
    </citation>
    <scope>NUCLEOTIDE SEQUENCE [LARGE SCALE GENOMIC DNA]</scope>
    <source>
        <strain evidence="1 2">DSM 26283</strain>
    </source>
</reference>
<dbReference type="Gene3D" id="3.10.180.10">
    <property type="entry name" value="2,3-Dihydroxybiphenyl 1,2-Dioxygenase, domain 1"/>
    <property type="match status" value="1"/>
</dbReference>
<dbReference type="SUPFAM" id="SSF54593">
    <property type="entry name" value="Glyoxalase/Bleomycin resistance protein/Dihydroxybiphenyl dioxygenase"/>
    <property type="match status" value="1"/>
</dbReference>
<evidence type="ECO:0000313" key="2">
    <source>
        <dbReference type="Proteomes" id="UP000284892"/>
    </source>
</evidence>
<accession>A0A420DVD1</accession>